<evidence type="ECO:0008006" key="5">
    <source>
        <dbReference type="Google" id="ProtNLM"/>
    </source>
</evidence>
<evidence type="ECO:0000313" key="3">
    <source>
        <dbReference type="EMBL" id="GAA5185492.1"/>
    </source>
</evidence>
<feature type="transmembrane region" description="Helical" evidence="2">
    <location>
        <begin position="31"/>
        <end position="51"/>
    </location>
</feature>
<feature type="coiled-coil region" evidence="1">
    <location>
        <begin position="7"/>
        <end position="34"/>
    </location>
</feature>
<sequence length="304" mass="31273">MVSKSSRQAQQRAREALEVQRRTAKARRQRMTAAITAIVAVVVVVGTLVGVKVAGGGSHTAAAASGLAPASMVTPLTTVPATVLDQVGTGQVTTLPSLTTGQPMLTDGGKPLVVYVGAEYCPFCAAERWSMVQALSRFGTFSNLGQTHSSSTDVFPNTATLSFHGATYSSQYVAFQGVETTTNQPQGSGYAPLDKPTAQQQQLLDKYNAAPFVPASDAGSIPFVDLGNKALVSGSSFSPQLLAGKSADQIAAALSNPSDPIAKAVDGTANALTALLCQMTNGQPGNVCATPAVTAYQSTLHVNN</sequence>
<proteinExistence type="predicted"/>
<keyword evidence="2" id="KW-0812">Transmembrane</keyword>
<evidence type="ECO:0000256" key="2">
    <source>
        <dbReference type="SAM" id="Phobius"/>
    </source>
</evidence>
<evidence type="ECO:0000256" key="1">
    <source>
        <dbReference type="SAM" id="Coils"/>
    </source>
</evidence>
<name>A0ABP9RRY6_9ACTN</name>
<keyword evidence="2" id="KW-1133">Transmembrane helix</keyword>
<evidence type="ECO:0000313" key="4">
    <source>
        <dbReference type="Proteomes" id="UP001501570"/>
    </source>
</evidence>
<comment type="caution">
    <text evidence="3">The sequence shown here is derived from an EMBL/GenBank/DDBJ whole genome shotgun (WGS) entry which is preliminary data.</text>
</comment>
<keyword evidence="4" id="KW-1185">Reference proteome</keyword>
<dbReference type="EMBL" id="BAABJQ010000007">
    <property type="protein sequence ID" value="GAA5185492.1"/>
    <property type="molecule type" value="Genomic_DNA"/>
</dbReference>
<keyword evidence="1" id="KW-0175">Coiled coil</keyword>
<dbReference type="Pfam" id="PF06053">
    <property type="entry name" value="DUF929"/>
    <property type="match status" value="1"/>
</dbReference>
<organism evidence="3 4">
    <name type="scientific">Rugosimonospora acidiphila</name>
    <dbReference type="NCBI Taxonomy" id="556531"/>
    <lineage>
        <taxon>Bacteria</taxon>
        <taxon>Bacillati</taxon>
        <taxon>Actinomycetota</taxon>
        <taxon>Actinomycetes</taxon>
        <taxon>Micromonosporales</taxon>
        <taxon>Micromonosporaceae</taxon>
        <taxon>Rugosimonospora</taxon>
    </lineage>
</organism>
<dbReference type="InterPro" id="IPR009272">
    <property type="entry name" value="DUF929"/>
</dbReference>
<protein>
    <recommendedName>
        <fullName evidence="5">DUF929 domain-containing protein</fullName>
    </recommendedName>
</protein>
<keyword evidence="2" id="KW-0472">Membrane</keyword>
<dbReference type="SUPFAM" id="SSF52833">
    <property type="entry name" value="Thioredoxin-like"/>
    <property type="match status" value="1"/>
</dbReference>
<gene>
    <name evidence="3" type="ORF">GCM10023322_29650</name>
</gene>
<dbReference type="InterPro" id="IPR036249">
    <property type="entry name" value="Thioredoxin-like_sf"/>
</dbReference>
<reference evidence="4" key="1">
    <citation type="journal article" date="2019" name="Int. J. Syst. Evol. Microbiol.">
        <title>The Global Catalogue of Microorganisms (GCM) 10K type strain sequencing project: providing services to taxonomists for standard genome sequencing and annotation.</title>
        <authorList>
            <consortium name="The Broad Institute Genomics Platform"/>
            <consortium name="The Broad Institute Genome Sequencing Center for Infectious Disease"/>
            <person name="Wu L."/>
            <person name="Ma J."/>
        </authorList>
    </citation>
    <scope>NUCLEOTIDE SEQUENCE [LARGE SCALE GENOMIC DNA]</scope>
    <source>
        <strain evidence="4">JCM 18304</strain>
    </source>
</reference>
<accession>A0ABP9RRY6</accession>
<dbReference type="Proteomes" id="UP001501570">
    <property type="component" value="Unassembled WGS sequence"/>
</dbReference>